<name>A0A2M7W1Q9_9BACT</name>
<organism evidence="3 4">
    <name type="scientific">Candidatus Dojkabacteria bacterium CG_4_10_14_0_2_um_filter_Dojkabacteria_WS6_41_15</name>
    <dbReference type="NCBI Taxonomy" id="2014249"/>
    <lineage>
        <taxon>Bacteria</taxon>
        <taxon>Candidatus Dojkabacteria</taxon>
    </lineage>
</organism>
<feature type="compositionally biased region" description="Low complexity" evidence="1">
    <location>
        <begin position="226"/>
        <end position="249"/>
    </location>
</feature>
<gene>
    <name evidence="3" type="ORF">COX64_02950</name>
</gene>
<feature type="transmembrane region" description="Helical" evidence="2">
    <location>
        <begin position="33"/>
        <end position="53"/>
    </location>
</feature>
<evidence type="ECO:0000256" key="1">
    <source>
        <dbReference type="SAM" id="MobiDB-lite"/>
    </source>
</evidence>
<keyword evidence="2" id="KW-1133">Transmembrane helix</keyword>
<proteinExistence type="predicted"/>
<evidence type="ECO:0000256" key="2">
    <source>
        <dbReference type="SAM" id="Phobius"/>
    </source>
</evidence>
<comment type="caution">
    <text evidence="3">The sequence shown here is derived from an EMBL/GenBank/DDBJ whole genome shotgun (WGS) entry which is preliminary data.</text>
</comment>
<accession>A0A2M7W1Q9</accession>
<evidence type="ECO:0000313" key="3">
    <source>
        <dbReference type="EMBL" id="PJA13744.1"/>
    </source>
</evidence>
<evidence type="ECO:0000313" key="4">
    <source>
        <dbReference type="Proteomes" id="UP000228952"/>
    </source>
</evidence>
<keyword evidence="2" id="KW-0472">Membrane</keyword>
<sequence>MNMTEFWFKFVDMTKSDTAVFSLGGISISEKQIFWIVVIVVIILLLLLLRNAVRWVFGVSDKPKPEKTAPNTKEVQAKPAVAPTATNTAATPTLTTAVPTPSTPPANTATAQELLTDTSDRKRSLNDFVTPDSIHADVVKQTLTNDFPYQTLKPDASKIGQEQTQPVTVVPATPTVQEAVVAPVVTAVPAVPITAPTTVVPETPKVVTPSFPKTKPISTLPPLGQSSAASITPPATTTTTTTVTSTVAPPKPEVVVPVPTTPLATAAPILPPIVATPADPSITTPTQVVPPTPPVPSTASSVLPPLPVKVPDSPMVVGVADEKAQPVKTTTFNPTDPIIP</sequence>
<reference evidence="4" key="1">
    <citation type="submission" date="2017-09" db="EMBL/GenBank/DDBJ databases">
        <title>Depth-based differentiation of microbial function through sediment-hosted aquifers and enrichment of novel symbionts in the deep terrestrial subsurface.</title>
        <authorList>
            <person name="Probst A.J."/>
            <person name="Ladd B."/>
            <person name="Jarett J.K."/>
            <person name="Geller-Mcgrath D.E."/>
            <person name="Sieber C.M.K."/>
            <person name="Emerson J.B."/>
            <person name="Anantharaman K."/>
            <person name="Thomas B.C."/>
            <person name="Malmstrom R."/>
            <person name="Stieglmeier M."/>
            <person name="Klingl A."/>
            <person name="Woyke T."/>
            <person name="Ryan C.M."/>
            <person name="Banfield J.F."/>
        </authorList>
    </citation>
    <scope>NUCLEOTIDE SEQUENCE [LARGE SCALE GENOMIC DNA]</scope>
</reference>
<protein>
    <submittedName>
        <fullName evidence="3">Uncharacterized protein</fullName>
    </submittedName>
</protein>
<dbReference type="AlphaFoldDB" id="A0A2M7W1Q9"/>
<dbReference type="Proteomes" id="UP000228952">
    <property type="component" value="Unassembled WGS sequence"/>
</dbReference>
<keyword evidence="2" id="KW-0812">Transmembrane</keyword>
<feature type="region of interest" description="Disordered" evidence="1">
    <location>
        <begin position="208"/>
        <end position="249"/>
    </location>
</feature>
<feature type="region of interest" description="Disordered" evidence="1">
    <location>
        <begin position="61"/>
        <end position="84"/>
    </location>
</feature>
<dbReference type="EMBL" id="PFQB01000076">
    <property type="protein sequence ID" value="PJA13744.1"/>
    <property type="molecule type" value="Genomic_DNA"/>
</dbReference>